<name>A0A6A6PKP0_9PEZI</name>
<gene>
    <name evidence="3" type="primary">CIA1</name>
    <name evidence="5" type="ORF">BDY17DRAFT_327046</name>
</gene>
<dbReference type="InterPro" id="IPR001680">
    <property type="entry name" value="WD40_rpt"/>
</dbReference>
<evidence type="ECO:0000256" key="2">
    <source>
        <dbReference type="ARBA" id="ARBA00022737"/>
    </source>
</evidence>
<dbReference type="InterPro" id="IPR028608">
    <property type="entry name" value="CIAO1/Cia1"/>
</dbReference>
<reference evidence="5" key="1">
    <citation type="journal article" date="2020" name="Stud. Mycol.">
        <title>101 Dothideomycetes genomes: a test case for predicting lifestyles and emergence of pathogens.</title>
        <authorList>
            <person name="Haridas S."/>
            <person name="Albert R."/>
            <person name="Binder M."/>
            <person name="Bloem J."/>
            <person name="Labutti K."/>
            <person name="Salamov A."/>
            <person name="Andreopoulos B."/>
            <person name="Baker S."/>
            <person name="Barry K."/>
            <person name="Bills G."/>
            <person name="Bluhm B."/>
            <person name="Cannon C."/>
            <person name="Castanera R."/>
            <person name="Culley D."/>
            <person name="Daum C."/>
            <person name="Ezra D."/>
            <person name="Gonzalez J."/>
            <person name="Henrissat B."/>
            <person name="Kuo A."/>
            <person name="Liang C."/>
            <person name="Lipzen A."/>
            <person name="Lutzoni F."/>
            <person name="Magnuson J."/>
            <person name="Mondo S."/>
            <person name="Nolan M."/>
            <person name="Ohm R."/>
            <person name="Pangilinan J."/>
            <person name="Park H.-J."/>
            <person name="Ramirez L."/>
            <person name="Alfaro M."/>
            <person name="Sun H."/>
            <person name="Tritt A."/>
            <person name="Yoshinaga Y."/>
            <person name="Zwiers L.-H."/>
            <person name="Turgeon B."/>
            <person name="Goodwin S."/>
            <person name="Spatafora J."/>
            <person name="Crous P."/>
            <person name="Grigoriev I."/>
        </authorList>
    </citation>
    <scope>NUCLEOTIDE SEQUENCE</scope>
    <source>
        <strain evidence="5">CBS 113389</strain>
    </source>
</reference>
<feature type="repeat" description="WD" evidence="4">
    <location>
        <begin position="173"/>
        <end position="204"/>
    </location>
</feature>
<feature type="repeat" description="WD" evidence="4">
    <location>
        <begin position="54"/>
        <end position="89"/>
    </location>
</feature>
<accession>A0A6A6PKP0</accession>
<dbReference type="PANTHER" id="PTHR19920:SF0">
    <property type="entry name" value="CYTOSOLIC IRON-SULFUR PROTEIN ASSEMBLY PROTEIN CIAO1-RELATED"/>
    <property type="match status" value="1"/>
</dbReference>
<dbReference type="PROSITE" id="PS50294">
    <property type="entry name" value="WD_REPEATS_REGION"/>
    <property type="match status" value="2"/>
</dbReference>
<feature type="repeat" description="WD" evidence="4">
    <location>
        <begin position="128"/>
        <end position="160"/>
    </location>
</feature>
<dbReference type="PANTHER" id="PTHR19920">
    <property type="entry name" value="WD40 PROTEIN CIAO1"/>
    <property type="match status" value="1"/>
</dbReference>
<protein>
    <recommendedName>
        <fullName evidence="3">Probable cytosolic iron-sulfur protein assembly protein 1</fullName>
    </recommendedName>
</protein>
<dbReference type="GO" id="GO:0097361">
    <property type="term" value="C:cytosolic [4Fe-4S] assembly targeting complex"/>
    <property type="evidence" value="ECO:0007669"/>
    <property type="project" value="InterPro"/>
</dbReference>
<dbReference type="OrthoDB" id="284782at2759"/>
<feature type="repeat" description="WD" evidence="4">
    <location>
        <begin position="310"/>
        <end position="342"/>
    </location>
</feature>
<keyword evidence="2" id="KW-0677">Repeat</keyword>
<dbReference type="Gene3D" id="2.130.10.10">
    <property type="entry name" value="YVTN repeat-like/Quinoprotein amine dehydrogenase"/>
    <property type="match status" value="1"/>
</dbReference>
<evidence type="ECO:0000256" key="3">
    <source>
        <dbReference type="HAMAP-Rule" id="MF_03037"/>
    </source>
</evidence>
<keyword evidence="6" id="KW-1185">Reference proteome</keyword>
<evidence type="ECO:0000313" key="6">
    <source>
        <dbReference type="Proteomes" id="UP000799767"/>
    </source>
</evidence>
<dbReference type="GO" id="GO:0016226">
    <property type="term" value="P:iron-sulfur cluster assembly"/>
    <property type="evidence" value="ECO:0007669"/>
    <property type="project" value="UniProtKB-UniRule"/>
</dbReference>
<dbReference type="SMART" id="SM00320">
    <property type="entry name" value="WD40"/>
    <property type="match status" value="7"/>
</dbReference>
<dbReference type="CDD" id="cd00200">
    <property type="entry name" value="WD40"/>
    <property type="match status" value="1"/>
</dbReference>
<comment type="similarity">
    <text evidence="3">Belongs to the WD repeat CIA1 family.</text>
</comment>
<dbReference type="Proteomes" id="UP000799767">
    <property type="component" value="Unassembled WGS sequence"/>
</dbReference>
<dbReference type="AlphaFoldDB" id="A0A6A6PKP0"/>
<dbReference type="HAMAP" id="MF_03037">
    <property type="entry name" value="ciao1"/>
    <property type="match status" value="1"/>
</dbReference>
<dbReference type="SUPFAM" id="SSF50978">
    <property type="entry name" value="WD40 repeat-like"/>
    <property type="match status" value="1"/>
</dbReference>
<dbReference type="InterPro" id="IPR015943">
    <property type="entry name" value="WD40/YVTN_repeat-like_dom_sf"/>
</dbReference>
<evidence type="ECO:0000256" key="1">
    <source>
        <dbReference type="ARBA" id="ARBA00022574"/>
    </source>
</evidence>
<dbReference type="InterPro" id="IPR036322">
    <property type="entry name" value="WD40_repeat_dom_sf"/>
</dbReference>
<evidence type="ECO:0000313" key="5">
    <source>
        <dbReference type="EMBL" id="KAF2480063.1"/>
    </source>
</evidence>
<dbReference type="EMBL" id="MU001640">
    <property type="protein sequence ID" value="KAF2480063.1"/>
    <property type="molecule type" value="Genomic_DNA"/>
</dbReference>
<organism evidence="5 6">
    <name type="scientific">Neohortaea acidophila</name>
    <dbReference type="NCBI Taxonomy" id="245834"/>
    <lineage>
        <taxon>Eukaryota</taxon>
        <taxon>Fungi</taxon>
        <taxon>Dikarya</taxon>
        <taxon>Ascomycota</taxon>
        <taxon>Pezizomycotina</taxon>
        <taxon>Dothideomycetes</taxon>
        <taxon>Dothideomycetidae</taxon>
        <taxon>Mycosphaerellales</taxon>
        <taxon>Teratosphaeriaceae</taxon>
        <taxon>Neohortaea</taxon>
    </lineage>
</organism>
<evidence type="ECO:0000256" key="4">
    <source>
        <dbReference type="PROSITE-ProRule" id="PRU00221"/>
    </source>
</evidence>
<proteinExistence type="inferred from homology"/>
<sequence>MPAITPLATFQPPCTARTWLSAPHPHLPIIATACSDRSARVYSLQTFQQQSVISGGHKRSIRSCAWKPNSVGESVLATGSFDASAGIWKRWEENAGRPKEVDFTSGLAGGGAADEEEEDDEWRFAVILDGHESEIKSLAFSPVAPLLATSSRDKSVWIWEELDDDNFETVAVLQDHEGDVKCVAWHPSEALLASGSYDDTIRLWREDLDDWACCSLLKGHKGTVWWVEFEGVGGVQRLGTEGISEEQKKLLAEREETGPRLLSCSEDRSIRIWRRIPKEKSTSASAQAGTPSIWKNRDFEEEWVEETRLPAVHDSAVYAVSWSKKTGRIVSAGSDGRIVVYEERLRSTAKAESNGDTVMSDGENGVSTGVEDRSLTEWVVVADIDNSHDVFEINHVCWAPRADKGRRYEGEEILVSTGDDGEVRAWTFDP</sequence>
<dbReference type="Pfam" id="PF00400">
    <property type="entry name" value="WD40"/>
    <property type="match status" value="5"/>
</dbReference>
<keyword evidence="1 4" id="KW-0853">WD repeat</keyword>
<dbReference type="PROSITE" id="PS50082">
    <property type="entry name" value="WD_REPEATS_2"/>
    <property type="match status" value="4"/>
</dbReference>
<comment type="function">
    <text evidence="3">Essential component of the cytosolic iron-sulfur (Fe/S) protein assembly machinery. Required for the maturation of extramitochondrial Fe/S proteins.</text>
</comment>